<accession>A0ABV3MDZ5</accession>
<proteinExistence type="predicted"/>
<comment type="caution">
    <text evidence="2">The sequence shown here is derived from an EMBL/GenBank/DDBJ whole genome shotgun (WGS) entry which is preliminary data.</text>
</comment>
<reference evidence="2 3" key="1">
    <citation type="submission" date="2024-05" db="EMBL/GenBank/DDBJ databases">
        <title>Human gut microbiome strain richness.</title>
        <authorList>
            <person name="Chen-Liaw A."/>
        </authorList>
    </citation>
    <scope>NUCLEOTIDE SEQUENCE [LARGE SCALE GENOMIC DNA]</scope>
    <source>
        <strain evidence="2 3">J1100102st1_G3_J1100102_180507</strain>
    </source>
</reference>
<dbReference type="RefSeq" id="WP_230321978.1">
    <property type="nucleotide sequence ID" value="NZ_JBFDTA010000018.1"/>
</dbReference>
<name>A0ABV3MDZ5_9ENTE</name>
<evidence type="ECO:0000313" key="3">
    <source>
        <dbReference type="Proteomes" id="UP001554047"/>
    </source>
</evidence>
<evidence type="ECO:0000313" key="2">
    <source>
        <dbReference type="EMBL" id="MEW3466502.1"/>
    </source>
</evidence>
<dbReference type="Proteomes" id="UP001554047">
    <property type="component" value="Unassembled WGS sequence"/>
</dbReference>
<protein>
    <submittedName>
        <fullName evidence="2">Uncharacterized protein</fullName>
    </submittedName>
</protein>
<feature type="region of interest" description="Disordered" evidence="1">
    <location>
        <begin position="1"/>
        <end position="21"/>
    </location>
</feature>
<gene>
    <name evidence="2" type="ORF">AB1I55_10405</name>
</gene>
<dbReference type="EMBL" id="JBFDTB010000016">
    <property type="protein sequence ID" value="MEW3466502.1"/>
    <property type="molecule type" value="Genomic_DNA"/>
</dbReference>
<sequence>MKQNQQAMKQKEHEKKKRHRERALKLQRLLYLSNLDDREIDPISEKEREALRVELWRGEQSHLRIVEVLYKGEVIFTGTRKDVCRKCKKANRTMSDLLRYGHEDKQGRTYRYKDWSGTIDEVVDYD</sequence>
<organism evidence="2 3">
    <name type="scientific">Enterococcus entomosocium</name>
    <dbReference type="NCBI Taxonomy" id="3034352"/>
    <lineage>
        <taxon>Bacteria</taxon>
        <taxon>Bacillati</taxon>
        <taxon>Bacillota</taxon>
        <taxon>Bacilli</taxon>
        <taxon>Lactobacillales</taxon>
        <taxon>Enterococcaceae</taxon>
        <taxon>Enterococcus</taxon>
    </lineage>
</organism>
<evidence type="ECO:0000256" key="1">
    <source>
        <dbReference type="SAM" id="MobiDB-lite"/>
    </source>
</evidence>
<keyword evidence="3" id="KW-1185">Reference proteome</keyword>